<dbReference type="Pfam" id="PF00582">
    <property type="entry name" value="Usp"/>
    <property type="match status" value="1"/>
</dbReference>
<sequence length="72" mass="7653">MACEIPRCPGRVRRRRPIRADALTDYGESADRVIIGGRGHGRVTGAVLGSVARSVIRRMPCPVTVVPAGQAS</sequence>
<gene>
    <name evidence="3" type="ORF">G1H11_24790</name>
</gene>
<organism evidence="3 4">
    <name type="scientific">Phytoactinopolyspora alkaliphila</name>
    <dbReference type="NCBI Taxonomy" id="1783498"/>
    <lineage>
        <taxon>Bacteria</taxon>
        <taxon>Bacillati</taxon>
        <taxon>Actinomycetota</taxon>
        <taxon>Actinomycetes</taxon>
        <taxon>Jiangellales</taxon>
        <taxon>Jiangellaceae</taxon>
        <taxon>Phytoactinopolyspora</taxon>
    </lineage>
</organism>
<dbReference type="EMBL" id="JAAGOB010000024">
    <property type="protein sequence ID" value="NED98520.1"/>
    <property type="molecule type" value="Genomic_DNA"/>
</dbReference>
<dbReference type="CDD" id="cd00293">
    <property type="entry name" value="USP-like"/>
    <property type="match status" value="1"/>
</dbReference>
<comment type="caution">
    <text evidence="3">The sequence shown here is derived from an EMBL/GenBank/DDBJ whole genome shotgun (WGS) entry which is preliminary data.</text>
</comment>
<evidence type="ECO:0000313" key="4">
    <source>
        <dbReference type="Proteomes" id="UP000469185"/>
    </source>
</evidence>
<evidence type="ECO:0000256" key="1">
    <source>
        <dbReference type="ARBA" id="ARBA00008791"/>
    </source>
</evidence>
<accession>A0A6N9YUA4</accession>
<evidence type="ECO:0000259" key="2">
    <source>
        <dbReference type="Pfam" id="PF00582"/>
    </source>
</evidence>
<dbReference type="Gene3D" id="3.40.50.620">
    <property type="entry name" value="HUPs"/>
    <property type="match status" value="1"/>
</dbReference>
<dbReference type="InterPro" id="IPR006016">
    <property type="entry name" value="UspA"/>
</dbReference>
<dbReference type="InterPro" id="IPR006015">
    <property type="entry name" value="Universal_stress_UspA"/>
</dbReference>
<feature type="domain" description="UspA" evidence="2">
    <location>
        <begin position="11"/>
        <end position="67"/>
    </location>
</feature>
<evidence type="ECO:0000313" key="3">
    <source>
        <dbReference type="EMBL" id="NED98520.1"/>
    </source>
</evidence>
<dbReference type="RefSeq" id="WP_163821377.1">
    <property type="nucleotide sequence ID" value="NZ_JAAGOB010000024.1"/>
</dbReference>
<protein>
    <submittedName>
        <fullName evidence="3">Universal stress protein</fullName>
    </submittedName>
</protein>
<keyword evidence="4" id="KW-1185">Reference proteome</keyword>
<dbReference type="AlphaFoldDB" id="A0A6N9YUA4"/>
<reference evidence="3 4" key="1">
    <citation type="submission" date="2020-02" db="EMBL/GenBank/DDBJ databases">
        <authorList>
            <person name="Li X.-J."/>
            <person name="Feng X.-M."/>
        </authorList>
    </citation>
    <scope>NUCLEOTIDE SEQUENCE [LARGE SCALE GENOMIC DNA]</scope>
    <source>
        <strain evidence="3 4">CGMCC 4.7225</strain>
    </source>
</reference>
<dbReference type="InterPro" id="IPR014729">
    <property type="entry name" value="Rossmann-like_a/b/a_fold"/>
</dbReference>
<dbReference type="Proteomes" id="UP000469185">
    <property type="component" value="Unassembled WGS sequence"/>
</dbReference>
<proteinExistence type="inferred from homology"/>
<dbReference type="PRINTS" id="PR01438">
    <property type="entry name" value="UNVRSLSTRESS"/>
</dbReference>
<dbReference type="SUPFAM" id="SSF52402">
    <property type="entry name" value="Adenine nucleotide alpha hydrolases-like"/>
    <property type="match status" value="1"/>
</dbReference>
<comment type="similarity">
    <text evidence="1">Belongs to the universal stress protein A family.</text>
</comment>
<name>A0A6N9YUA4_9ACTN</name>